<keyword evidence="2 5" id="KW-0808">Transferase</keyword>
<proteinExistence type="predicted"/>
<keyword evidence="6" id="KW-1185">Reference proteome</keyword>
<dbReference type="Gene3D" id="3.40.50.2000">
    <property type="entry name" value="Glycogen Phosphorylase B"/>
    <property type="match status" value="2"/>
</dbReference>
<dbReference type="EC" id="2.4.-.-" evidence="5"/>
<evidence type="ECO:0000259" key="4">
    <source>
        <dbReference type="Pfam" id="PF13439"/>
    </source>
</evidence>
<comment type="caution">
    <text evidence="5">The sequence shown here is derived from an EMBL/GenBank/DDBJ whole genome shotgun (WGS) entry which is preliminary data.</text>
</comment>
<evidence type="ECO:0000256" key="2">
    <source>
        <dbReference type="ARBA" id="ARBA00022679"/>
    </source>
</evidence>
<feature type="domain" description="Glycosyl transferase family 1" evidence="3">
    <location>
        <begin position="199"/>
        <end position="356"/>
    </location>
</feature>
<name>A0ABT7V1J2_9ACTN</name>
<evidence type="ECO:0000259" key="3">
    <source>
        <dbReference type="Pfam" id="PF00534"/>
    </source>
</evidence>
<organism evidence="5 6">
    <name type="scientific">Thermophilibacter provencensis</name>
    <dbReference type="NCBI Taxonomy" id="1852386"/>
    <lineage>
        <taxon>Bacteria</taxon>
        <taxon>Bacillati</taxon>
        <taxon>Actinomycetota</taxon>
        <taxon>Coriobacteriia</taxon>
        <taxon>Coriobacteriales</taxon>
        <taxon>Atopobiaceae</taxon>
        <taxon>Thermophilibacter</taxon>
    </lineage>
</organism>
<gene>
    <name evidence="5" type="ORF">QUW25_02040</name>
</gene>
<dbReference type="PANTHER" id="PTHR45947">
    <property type="entry name" value="SULFOQUINOVOSYL TRANSFERASE SQD2"/>
    <property type="match status" value="1"/>
</dbReference>
<dbReference type="SUPFAM" id="SSF53756">
    <property type="entry name" value="UDP-Glycosyltransferase/glycogen phosphorylase"/>
    <property type="match status" value="1"/>
</dbReference>
<feature type="domain" description="Glycosyltransferase subfamily 4-like N-terminal" evidence="4">
    <location>
        <begin position="17"/>
        <end position="188"/>
    </location>
</feature>
<dbReference type="RefSeq" id="WP_289510571.1">
    <property type="nucleotide sequence ID" value="NZ_JAUDEA010000002.1"/>
</dbReference>
<dbReference type="CDD" id="cd03801">
    <property type="entry name" value="GT4_PimA-like"/>
    <property type="match status" value="1"/>
</dbReference>
<accession>A0ABT7V1J2</accession>
<dbReference type="InterPro" id="IPR028098">
    <property type="entry name" value="Glyco_trans_4-like_N"/>
</dbReference>
<dbReference type="EMBL" id="JAUDEA010000002">
    <property type="protein sequence ID" value="MDM8270472.1"/>
    <property type="molecule type" value="Genomic_DNA"/>
</dbReference>
<evidence type="ECO:0000313" key="5">
    <source>
        <dbReference type="EMBL" id="MDM8270472.1"/>
    </source>
</evidence>
<dbReference type="InterPro" id="IPR050194">
    <property type="entry name" value="Glycosyltransferase_grp1"/>
</dbReference>
<evidence type="ECO:0000256" key="1">
    <source>
        <dbReference type="ARBA" id="ARBA00022676"/>
    </source>
</evidence>
<dbReference type="Pfam" id="PF00534">
    <property type="entry name" value="Glycos_transf_1"/>
    <property type="match status" value="1"/>
</dbReference>
<dbReference type="Proteomes" id="UP001529256">
    <property type="component" value="Unassembled WGS sequence"/>
</dbReference>
<dbReference type="GO" id="GO:0016757">
    <property type="term" value="F:glycosyltransferase activity"/>
    <property type="evidence" value="ECO:0007669"/>
    <property type="project" value="UniProtKB-KW"/>
</dbReference>
<protein>
    <submittedName>
        <fullName evidence="5">Glycosyltransferase family 4 protein</fullName>
        <ecNumber evidence="5">2.4.-.-</ecNumber>
    </submittedName>
</protein>
<reference evidence="5" key="2">
    <citation type="submission" date="2023-06" db="EMBL/GenBank/DDBJ databases">
        <authorList>
            <person name="Zeman M."/>
            <person name="Kubasova T."/>
            <person name="Jahodarova E."/>
            <person name="Nykrynova M."/>
            <person name="Rychlik I."/>
        </authorList>
    </citation>
    <scope>NUCLEOTIDE SEQUENCE</scope>
    <source>
        <strain evidence="5">153_Feed</strain>
    </source>
</reference>
<evidence type="ECO:0000313" key="6">
    <source>
        <dbReference type="Proteomes" id="UP001529256"/>
    </source>
</evidence>
<reference evidence="5" key="1">
    <citation type="submission" date="2023-06" db="EMBL/GenBank/DDBJ databases">
        <title>Identification and characterization of horizontal gene transfer across gut microbiota members of farm animals based on homology search.</title>
        <authorList>
            <person name="Schwarzerova J."/>
            <person name="Nykrynova M."/>
            <person name="Jureckova K."/>
            <person name="Cejkova D."/>
            <person name="Rychlik I."/>
        </authorList>
    </citation>
    <scope>NUCLEOTIDE SEQUENCE</scope>
    <source>
        <strain evidence="5">153_Feed</strain>
    </source>
</reference>
<keyword evidence="1 5" id="KW-0328">Glycosyltransferase</keyword>
<dbReference type="Pfam" id="PF13439">
    <property type="entry name" value="Glyco_transf_4"/>
    <property type="match status" value="1"/>
</dbReference>
<dbReference type="InterPro" id="IPR001296">
    <property type="entry name" value="Glyco_trans_1"/>
</dbReference>
<sequence>MAPRSYALFSALYPPHMGGVERFTANVARLLAARGNAVTVVTNDTEGQGAGEKDEDGVSVVRLPCHPLVSGRMPLPRPCALRSRLLREVSSRRFDGVLVNARFYAHSITGLRLARAQGLCPVLLDHGSAYLSMGSPALDWLVRRYEDGVTALGRRYDPAYFGISERSAAWLGHFGIEARGVIPNAIDAAAYRAQASARDFRAELGLSAETLLVAFVGRLVAEKGVRQLLDAARDARLAGRDVVFVLAGEGPLALEVAGAAAATPDHVRWAGALGVPDVAALLLQADALCLPTRSEGFSTVLLEAAACGCSPIVTDVGGAREVVAGPEFGRIIASMSADEVVRAVMELDDDRSLVSLRSRNCRERAELFSWNRTVDALERALLTS</sequence>
<dbReference type="PANTHER" id="PTHR45947:SF3">
    <property type="entry name" value="SULFOQUINOVOSYL TRANSFERASE SQD2"/>
    <property type="match status" value="1"/>
</dbReference>